<evidence type="ECO:0000256" key="2">
    <source>
        <dbReference type="ARBA" id="ARBA00006555"/>
    </source>
</evidence>
<comment type="caution">
    <text evidence="13">The sequence shown here is derived from an EMBL/GenBank/DDBJ whole genome shotgun (WGS) entry which is preliminary data.</text>
</comment>
<evidence type="ECO:0000256" key="5">
    <source>
        <dbReference type="ARBA" id="ARBA00022519"/>
    </source>
</evidence>
<keyword evidence="3" id="KW-0813">Transport</keyword>
<dbReference type="AlphaFoldDB" id="A0AB33YZW6"/>
<evidence type="ECO:0000256" key="8">
    <source>
        <dbReference type="ARBA" id="ARBA00022989"/>
    </source>
</evidence>
<keyword evidence="6 11" id="KW-0812">Transmembrane</keyword>
<proteinExistence type="inferred from homology"/>
<protein>
    <submittedName>
        <fullName evidence="13">TonB-like protein</fullName>
    </submittedName>
</protein>
<feature type="compositionally biased region" description="Polar residues" evidence="10">
    <location>
        <begin position="80"/>
        <end position="96"/>
    </location>
</feature>
<gene>
    <name evidence="13" type="ORF">L196_09624</name>
</gene>
<dbReference type="GO" id="GO:0098797">
    <property type="term" value="C:plasma membrane protein complex"/>
    <property type="evidence" value="ECO:0007669"/>
    <property type="project" value="TreeGrafter"/>
</dbReference>
<dbReference type="GO" id="GO:0015031">
    <property type="term" value="P:protein transport"/>
    <property type="evidence" value="ECO:0007669"/>
    <property type="project" value="UniProtKB-KW"/>
</dbReference>
<feature type="region of interest" description="Disordered" evidence="10">
    <location>
        <begin position="60"/>
        <end position="108"/>
    </location>
</feature>
<evidence type="ECO:0000313" key="14">
    <source>
        <dbReference type="Proteomes" id="UP000015462"/>
    </source>
</evidence>
<dbReference type="Proteomes" id="UP000015462">
    <property type="component" value="Unassembled WGS sequence"/>
</dbReference>
<evidence type="ECO:0000256" key="10">
    <source>
        <dbReference type="SAM" id="MobiDB-lite"/>
    </source>
</evidence>
<sequence>MAAPAAISSADKLGLTLFMAGIIHALVILGISFDVDISRSVSQALEVVLVVSPDKERPEKADFLAQEDQVGSGEAEEKAVNQQQAALQPKKQSAQSEHTKEQQSLAQAQKALLQTEADVAIEASNKKVPKQSKALTTADLLRQSEEIAKLQAEINEAVTSYSRRPRKLHINSINAHKYKAASYEAAWQRKIERVGNLNYPGEVRRKRLSGTLVMSVELYADGNLKKIIINRRSGHKIIDDAAVNIVKLSAPFAPLPIDLQKDIDILVITRTWQFLNEGSLLTR</sequence>
<dbReference type="PANTHER" id="PTHR33446:SF11">
    <property type="entry name" value="TONB3"/>
    <property type="match status" value="1"/>
</dbReference>
<evidence type="ECO:0000256" key="4">
    <source>
        <dbReference type="ARBA" id="ARBA00022475"/>
    </source>
</evidence>
<dbReference type="GO" id="GO:0055085">
    <property type="term" value="P:transmembrane transport"/>
    <property type="evidence" value="ECO:0007669"/>
    <property type="project" value="InterPro"/>
</dbReference>
<dbReference type="InterPro" id="IPR051045">
    <property type="entry name" value="TonB-dependent_transducer"/>
</dbReference>
<name>A0AB33YZW6_9GAMM</name>
<evidence type="ECO:0000256" key="7">
    <source>
        <dbReference type="ARBA" id="ARBA00022927"/>
    </source>
</evidence>
<dbReference type="Pfam" id="PF03544">
    <property type="entry name" value="TonB_C"/>
    <property type="match status" value="1"/>
</dbReference>
<dbReference type="GO" id="GO:0031992">
    <property type="term" value="F:energy transducer activity"/>
    <property type="evidence" value="ECO:0007669"/>
    <property type="project" value="TreeGrafter"/>
</dbReference>
<organism evidence="13 14">
    <name type="scientific">Cycloclasticus pugetii</name>
    <dbReference type="NCBI Taxonomy" id="34068"/>
    <lineage>
        <taxon>Bacteria</taxon>
        <taxon>Pseudomonadati</taxon>
        <taxon>Pseudomonadota</taxon>
        <taxon>Gammaproteobacteria</taxon>
        <taxon>Thiotrichales</taxon>
        <taxon>Piscirickettsiaceae</taxon>
        <taxon>Cycloclasticus</taxon>
    </lineage>
</organism>
<dbReference type="SUPFAM" id="SSF74653">
    <property type="entry name" value="TolA/TonB C-terminal domain"/>
    <property type="match status" value="1"/>
</dbReference>
<keyword evidence="9 11" id="KW-0472">Membrane</keyword>
<comment type="subcellular location">
    <subcellularLocation>
        <location evidence="1">Cell inner membrane</location>
        <topology evidence="1">Single-pass membrane protein</topology>
        <orientation evidence="1">Periplasmic side</orientation>
    </subcellularLocation>
</comment>
<dbReference type="Gene3D" id="3.30.1150.10">
    <property type="match status" value="1"/>
</dbReference>
<feature type="transmembrane region" description="Helical" evidence="11">
    <location>
        <begin position="12"/>
        <end position="33"/>
    </location>
</feature>
<keyword evidence="7" id="KW-0653">Protein transport</keyword>
<dbReference type="PANTHER" id="PTHR33446">
    <property type="entry name" value="PROTEIN TONB-RELATED"/>
    <property type="match status" value="1"/>
</dbReference>
<feature type="domain" description="TonB C-terminal" evidence="12">
    <location>
        <begin position="184"/>
        <end position="283"/>
    </location>
</feature>
<evidence type="ECO:0000259" key="12">
    <source>
        <dbReference type="PROSITE" id="PS52015"/>
    </source>
</evidence>
<evidence type="ECO:0000256" key="9">
    <source>
        <dbReference type="ARBA" id="ARBA00023136"/>
    </source>
</evidence>
<dbReference type="PROSITE" id="PS52015">
    <property type="entry name" value="TONB_CTD"/>
    <property type="match status" value="1"/>
</dbReference>
<comment type="similarity">
    <text evidence="2">Belongs to the TonB family.</text>
</comment>
<dbReference type="InterPro" id="IPR037682">
    <property type="entry name" value="TonB_C"/>
</dbReference>
<keyword evidence="4" id="KW-1003">Cell membrane</keyword>
<accession>A0AB33YZW6</accession>
<dbReference type="InterPro" id="IPR006260">
    <property type="entry name" value="TonB/TolA_C"/>
</dbReference>
<evidence type="ECO:0000256" key="6">
    <source>
        <dbReference type="ARBA" id="ARBA00022692"/>
    </source>
</evidence>
<evidence type="ECO:0000313" key="13">
    <source>
        <dbReference type="EMBL" id="EPD12369.1"/>
    </source>
</evidence>
<keyword evidence="8 11" id="KW-1133">Transmembrane helix</keyword>
<dbReference type="NCBIfam" id="TIGR01352">
    <property type="entry name" value="tonB_Cterm"/>
    <property type="match status" value="1"/>
</dbReference>
<evidence type="ECO:0000256" key="11">
    <source>
        <dbReference type="SAM" id="Phobius"/>
    </source>
</evidence>
<dbReference type="EMBL" id="ASHL01000010">
    <property type="protein sequence ID" value="EPD12369.1"/>
    <property type="molecule type" value="Genomic_DNA"/>
</dbReference>
<keyword evidence="14" id="KW-1185">Reference proteome</keyword>
<reference evidence="13 14" key="1">
    <citation type="journal article" date="2013" name="Genome Announc.">
        <title>Genome Sequence of the Pyrene- and Fluoranthene-Degrading Bacterium Cycloclasticus sp. Strain PY97M.</title>
        <authorList>
            <person name="Cui Z."/>
            <person name="Xu G."/>
            <person name="Li Q."/>
            <person name="Gao W."/>
            <person name="Zheng L."/>
        </authorList>
    </citation>
    <scope>NUCLEOTIDE SEQUENCE [LARGE SCALE GENOMIC DNA]</scope>
    <source>
        <strain evidence="13 14">PY97M</strain>
    </source>
</reference>
<evidence type="ECO:0000256" key="3">
    <source>
        <dbReference type="ARBA" id="ARBA00022448"/>
    </source>
</evidence>
<keyword evidence="5" id="KW-0997">Cell inner membrane</keyword>
<evidence type="ECO:0000256" key="1">
    <source>
        <dbReference type="ARBA" id="ARBA00004383"/>
    </source>
</evidence>
<dbReference type="RefSeq" id="WP_016390818.1">
    <property type="nucleotide sequence ID" value="NZ_JBLWZB010000001.1"/>
</dbReference>